<feature type="domain" description="Acyl-CoA thioesterase-like N-terminal HotDog" evidence="1">
    <location>
        <begin position="27"/>
        <end position="112"/>
    </location>
</feature>
<dbReference type="InterPro" id="IPR042171">
    <property type="entry name" value="Acyl-CoA_hotdog"/>
</dbReference>
<dbReference type="Pfam" id="PF20789">
    <property type="entry name" value="4HBT_3C"/>
    <property type="match status" value="1"/>
</dbReference>
<organism evidence="3 4">
    <name type="scientific">Pseudaquabacterium pictum</name>
    <dbReference type="NCBI Taxonomy" id="2315236"/>
    <lineage>
        <taxon>Bacteria</taxon>
        <taxon>Pseudomonadati</taxon>
        <taxon>Pseudomonadota</taxon>
        <taxon>Betaproteobacteria</taxon>
        <taxon>Burkholderiales</taxon>
        <taxon>Sphaerotilaceae</taxon>
        <taxon>Pseudaquabacterium</taxon>
    </lineage>
</organism>
<evidence type="ECO:0000313" key="3">
    <source>
        <dbReference type="EMBL" id="GCL63880.1"/>
    </source>
</evidence>
<dbReference type="InterPro" id="IPR029069">
    <property type="entry name" value="HotDog_dom_sf"/>
</dbReference>
<feature type="domain" description="Acyl-CoA thioesterase-like C-terminal" evidence="2">
    <location>
        <begin position="137"/>
        <end position="273"/>
    </location>
</feature>
<dbReference type="SUPFAM" id="SSF54637">
    <property type="entry name" value="Thioesterase/thiol ester dehydrase-isomerase"/>
    <property type="match status" value="2"/>
</dbReference>
<reference evidence="4" key="1">
    <citation type="submission" date="2019-03" db="EMBL/GenBank/DDBJ databases">
        <title>Aquabacterium pictum sp.nov., the first bacteriochlorophyll a-containing freshwater bacterium in the genus Aquabacterium of the class Betaproteobacteria.</title>
        <authorList>
            <person name="Hirose S."/>
            <person name="Tank M."/>
            <person name="Hara E."/>
            <person name="Tamaki H."/>
            <person name="Takaichi S."/>
            <person name="Haruta S."/>
            <person name="Hanada S."/>
        </authorList>
    </citation>
    <scope>NUCLEOTIDE SEQUENCE [LARGE SCALE GENOMIC DNA]</scope>
    <source>
        <strain evidence="4">W35</strain>
    </source>
</reference>
<accession>A0A480ASQ2</accession>
<protein>
    <submittedName>
        <fullName evidence="3">Acyl-CoA thioesterase</fullName>
    </submittedName>
</protein>
<sequence>MSAPHPFDAAIALAPAGSDAFSGHSHPAYWNMIGPFGGLTAAMALNAVLQHPQLLGAPISLTVNFAGPVGEGPITARARPARTNRSTQHWWVELVQTDADGTEQVSTTATVVTAARRPTWSASDATMPTVPAPDGLPRSERGGTPVAWIARYEVRSLQGDLPRQWDGQTADDSLTRWWLRDDPPRPLDFASLTAMADVFFPRVWLRRATRVPVGTVSMTVYFHADSAQLAACGDGHLLAEARALNFRHGFFDQTGLLWNAQGHLLCSTHQIVYYKE</sequence>
<keyword evidence="4" id="KW-1185">Reference proteome</keyword>
<dbReference type="Pfam" id="PF13622">
    <property type="entry name" value="4HBT_3"/>
    <property type="match status" value="1"/>
</dbReference>
<dbReference type="RefSeq" id="WP_137733620.1">
    <property type="nucleotide sequence ID" value="NZ_BJCL01000007.1"/>
</dbReference>
<proteinExistence type="predicted"/>
<comment type="caution">
    <text evidence="3">The sequence shown here is derived from an EMBL/GenBank/DDBJ whole genome shotgun (WGS) entry which is preliminary data.</text>
</comment>
<evidence type="ECO:0000313" key="4">
    <source>
        <dbReference type="Proteomes" id="UP000301751"/>
    </source>
</evidence>
<dbReference type="OrthoDB" id="4370297at2"/>
<dbReference type="Proteomes" id="UP000301751">
    <property type="component" value="Unassembled WGS sequence"/>
</dbReference>
<gene>
    <name evidence="3" type="ORF">AQPW35_29610</name>
</gene>
<dbReference type="Gene3D" id="2.40.160.210">
    <property type="entry name" value="Acyl-CoA thioesterase, double hotdog domain"/>
    <property type="match status" value="1"/>
</dbReference>
<name>A0A480ASQ2_9BURK</name>
<evidence type="ECO:0000259" key="1">
    <source>
        <dbReference type="Pfam" id="PF13622"/>
    </source>
</evidence>
<dbReference type="InterPro" id="IPR049450">
    <property type="entry name" value="ACOT8-like_C"/>
</dbReference>
<evidence type="ECO:0000259" key="2">
    <source>
        <dbReference type="Pfam" id="PF20789"/>
    </source>
</evidence>
<dbReference type="EMBL" id="BJCL01000007">
    <property type="protein sequence ID" value="GCL63880.1"/>
    <property type="molecule type" value="Genomic_DNA"/>
</dbReference>
<dbReference type="InterPro" id="IPR049449">
    <property type="entry name" value="TesB_ACOT8-like_N"/>
</dbReference>
<dbReference type="AlphaFoldDB" id="A0A480ASQ2"/>